<organism evidence="2 3">
    <name type="scientific">Elsinoe ampelina</name>
    <dbReference type="NCBI Taxonomy" id="302913"/>
    <lineage>
        <taxon>Eukaryota</taxon>
        <taxon>Fungi</taxon>
        <taxon>Dikarya</taxon>
        <taxon>Ascomycota</taxon>
        <taxon>Pezizomycotina</taxon>
        <taxon>Dothideomycetes</taxon>
        <taxon>Dothideomycetidae</taxon>
        <taxon>Myriangiales</taxon>
        <taxon>Elsinoaceae</taxon>
        <taxon>Elsinoe</taxon>
    </lineage>
</organism>
<keyword evidence="2" id="KW-0418">Kinase</keyword>
<sequence>GKKPALTHFLCLPLVDQSSRPELEESLGNFRLEVSGGSHGERDTPHVPAGAIRPVGSIHLTIGVMSLKEEGRVDEAVRYLQSLNAAALFAPFAALDGSDTKSMERCSSGLTIDLISLHPMQSAKATTILYASPAEPTNCLYTIANKLRKLFTDAGFLLPDTRPLKLHATIVNTIYVKGRDQTPETGPVPDSVSAAAKERLPFTDPSASPGPTSKLHTRRLPPLKLDARSLIEMYKDNIWARNIVIDRVAFCEMGAKNVLNDNGEVVDQVYREVASIPL</sequence>
<evidence type="ECO:0000259" key="1">
    <source>
        <dbReference type="Pfam" id="PF10469"/>
    </source>
</evidence>
<dbReference type="PANTHER" id="PTHR13360">
    <property type="entry name" value="ACTIVATING SIGNAL COINTEGRATOR 1 COMPLEX SUBUNIT 1"/>
    <property type="match status" value="1"/>
</dbReference>
<dbReference type="Gene3D" id="3.90.1140.10">
    <property type="entry name" value="Cyclic phosphodiesterase"/>
    <property type="match status" value="1"/>
</dbReference>
<feature type="non-terminal residue" evidence="2">
    <location>
        <position position="278"/>
    </location>
</feature>
<dbReference type="Proteomes" id="UP000799538">
    <property type="component" value="Unassembled WGS sequence"/>
</dbReference>
<dbReference type="GO" id="GO:0005634">
    <property type="term" value="C:nucleus"/>
    <property type="evidence" value="ECO:0007669"/>
    <property type="project" value="TreeGrafter"/>
</dbReference>
<keyword evidence="3" id="KW-1185">Reference proteome</keyword>
<dbReference type="GO" id="GO:0016301">
    <property type="term" value="F:kinase activity"/>
    <property type="evidence" value="ECO:0007669"/>
    <property type="project" value="UniProtKB-KW"/>
</dbReference>
<dbReference type="Pfam" id="PF10469">
    <property type="entry name" value="AKAP7_NLS"/>
    <property type="match status" value="1"/>
</dbReference>
<name>A0A6A6G1E7_9PEZI</name>
<proteinExistence type="predicted"/>
<reference evidence="3" key="1">
    <citation type="journal article" date="2020" name="Stud. Mycol.">
        <title>101 Dothideomycetes genomes: A test case for predicting lifestyles and emergence of pathogens.</title>
        <authorList>
            <person name="Haridas S."/>
            <person name="Albert R."/>
            <person name="Binder M."/>
            <person name="Bloem J."/>
            <person name="LaButti K."/>
            <person name="Salamov A."/>
            <person name="Andreopoulos B."/>
            <person name="Baker S."/>
            <person name="Barry K."/>
            <person name="Bills G."/>
            <person name="Bluhm B."/>
            <person name="Cannon C."/>
            <person name="Castanera R."/>
            <person name="Culley D."/>
            <person name="Daum C."/>
            <person name="Ezra D."/>
            <person name="Gonzalez J."/>
            <person name="Henrissat B."/>
            <person name="Kuo A."/>
            <person name="Liang C."/>
            <person name="Lipzen A."/>
            <person name="Lutzoni F."/>
            <person name="Magnuson J."/>
            <person name="Mondo S."/>
            <person name="Nolan M."/>
            <person name="Ohm R."/>
            <person name="Pangilinan J."/>
            <person name="Park H.-J."/>
            <person name="Ramirez L."/>
            <person name="Alfaro M."/>
            <person name="Sun H."/>
            <person name="Tritt A."/>
            <person name="Yoshinaga Y."/>
            <person name="Zwiers L.-H."/>
            <person name="Turgeon B."/>
            <person name="Goodwin S."/>
            <person name="Spatafora J."/>
            <person name="Crous P."/>
            <person name="Grigoriev I."/>
        </authorList>
    </citation>
    <scope>NUCLEOTIDE SEQUENCE [LARGE SCALE GENOMIC DNA]</scope>
    <source>
        <strain evidence="3">CECT 20119</strain>
    </source>
</reference>
<dbReference type="GO" id="GO:0006355">
    <property type="term" value="P:regulation of DNA-templated transcription"/>
    <property type="evidence" value="ECO:0007669"/>
    <property type="project" value="TreeGrafter"/>
</dbReference>
<dbReference type="AlphaFoldDB" id="A0A6A6G1E7"/>
<gene>
    <name evidence="2" type="ORF">BDZ85DRAFT_178097</name>
</gene>
<evidence type="ECO:0000313" key="3">
    <source>
        <dbReference type="Proteomes" id="UP000799538"/>
    </source>
</evidence>
<dbReference type="GO" id="GO:0006307">
    <property type="term" value="P:DNA alkylation repair"/>
    <property type="evidence" value="ECO:0007669"/>
    <property type="project" value="InterPro"/>
</dbReference>
<dbReference type="InterPro" id="IPR019510">
    <property type="entry name" value="AKAP7-like_phosphoesterase"/>
</dbReference>
<dbReference type="OrthoDB" id="277832at2759"/>
<accession>A0A6A6G1E7</accession>
<dbReference type="PANTHER" id="PTHR13360:SF1">
    <property type="entry name" value="ACTIVATING SIGNAL COINTEGRATOR 1 COMPLEX SUBUNIT 1"/>
    <property type="match status" value="1"/>
</dbReference>
<evidence type="ECO:0000313" key="2">
    <source>
        <dbReference type="EMBL" id="KAF2219545.1"/>
    </source>
</evidence>
<dbReference type="InterPro" id="IPR009210">
    <property type="entry name" value="ASCC1"/>
</dbReference>
<dbReference type="EMBL" id="ML992516">
    <property type="protein sequence ID" value="KAF2219545.1"/>
    <property type="molecule type" value="Genomic_DNA"/>
</dbReference>
<keyword evidence="2" id="KW-0808">Transferase</keyword>
<feature type="non-terminal residue" evidence="2">
    <location>
        <position position="1"/>
    </location>
</feature>
<feature type="domain" description="A-kinase anchor protein 7-like phosphoesterase" evidence="1">
    <location>
        <begin position="7"/>
        <end position="257"/>
    </location>
</feature>
<protein>
    <submittedName>
        <fullName evidence="2">Kinase A anchor protein</fullName>
    </submittedName>
</protein>